<organism evidence="2 3">
    <name type="scientific">Candidatus Doudnabacteria bacterium RIFCSPHIGHO2_02_FULL_46_11</name>
    <dbReference type="NCBI Taxonomy" id="1817832"/>
    <lineage>
        <taxon>Bacteria</taxon>
        <taxon>Candidatus Doudnaibacteriota</taxon>
    </lineage>
</organism>
<gene>
    <name evidence="2" type="ORF">A3J48_04665</name>
</gene>
<evidence type="ECO:0008006" key="4">
    <source>
        <dbReference type="Google" id="ProtNLM"/>
    </source>
</evidence>
<dbReference type="InterPro" id="IPR021857">
    <property type="entry name" value="DUF3467"/>
</dbReference>
<dbReference type="AlphaFoldDB" id="A0A1F5P6K9"/>
<dbReference type="Pfam" id="PF11950">
    <property type="entry name" value="DUF3467"/>
    <property type="match status" value="1"/>
</dbReference>
<dbReference type="EMBL" id="MFES01000025">
    <property type="protein sequence ID" value="OGE85581.1"/>
    <property type="molecule type" value="Genomic_DNA"/>
</dbReference>
<evidence type="ECO:0000313" key="2">
    <source>
        <dbReference type="EMBL" id="OGE85581.1"/>
    </source>
</evidence>
<dbReference type="Proteomes" id="UP000176786">
    <property type="component" value="Unassembled WGS sequence"/>
</dbReference>
<evidence type="ECO:0000313" key="3">
    <source>
        <dbReference type="Proteomes" id="UP000176786"/>
    </source>
</evidence>
<reference evidence="2 3" key="1">
    <citation type="journal article" date="2016" name="Nat. Commun.">
        <title>Thousands of microbial genomes shed light on interconnected biogeochemical processes in an aquifer system.</title>
        <authorList>
            <person name="Anantharaman K."/>
            <person name="Brown C.T."/>
            <person name="Hug L.A."/>
            <person name="Sharon I."/>
            <person name="Castelle C.J."/>
            <person name="Probst A.J."/>
            <person name="Thomas B.C."/>
            <person name="Singh A."/>
            <person name="Wilkins M.J."/>
            <person name="Karaoz U."/>
            <person name="Brodie E.L."/>
            <person name="Williams K.H."/>
            <person name="Hubbard S.S."/>
            <person name="Banfield J.F."/>
        </authorList>
    </citation>
    <scope>NUCLEOTIDE SEQUENCE [LARGE SCALE GENOMIC DNA]</scope>
</reference>
<comment type="caution">
    <text evidence="2">The sequence shown here is derived from an EMBL/GenBank/DDBJ whole genome shotgun (WGS) entry which is preliminary data.</text>
</comment>
<name>A0A1F5P6K9_9BACT</name>
<protein>
    <recommendedName>
        <fullName evidence="4">DUF3467 domain-containing protein</fullName>
    </recommendedName>
</protein>
<sequence length="97" mass="10755">MTEKNQPAQQVSIKIDDATLKGRYANAMQVSHTKEEFILDFINLFPPQGVVNARVVTSPGHVKRIIAALQENVGKYEAQNGKIQESPAPQDMSYTVN</sequence>
<accession>A0A1F5P6K9</accession>
<dbReference type="STRING" id="1817832.A3J48_04665"/>
<proteinExistence type="predicted"/>
<evidence type="ECO:0000256" key="1">
    <source>
        <dbReference type="SAM" id="MobiDB-lite"/>
    </source>
</evidence>
<feature type="region of interest" description="Disordered" evidence="1">
    <location>
        <begin position="78"/>
        <end position="97"/>
    </location>
</feature>